<proteinExistence type="predicted"/>
<evidence type="ECO:0000259" key="1">
    <source>
        <dbReference type="PROSITE" id="PS50943"/>
    </source>
</evidence>
<accession>A0A2N3R7X0</accession>
<sequence length="236" mass="26570">MFYTMDTINEVSAQAWRSRLRACMDEQGLTQLGLVSALNRQYLTKYHQKDVSRWLNTGNRTTSGVIGFPKYETMSILADFFGVDVGYLTGETDERSFNLQHACDYLSLDGSAISALRKWIRKGTGSTTDDGKNPTMRSYRADTLNELFSSPEFGTMAAKLLTLHEMSAIWQTNPERFSSLMTSLASDSELPDDLTFQLILGAFYGMASESFSALLRSAYPIPNEQQFEQLIIDHET</sequence>
<dbReference type="EMBL" id="PCHH01000001">
    <property type="protein sequence ID" value="PKV05453.1"/>
    <property type="molecule type" value="Genomic_DNA"/>
</dbReference>
<dbReference type="PROSITE" id="PS50943">
    <property type="entry name" value="HTH_CROC1"/>
    <property type="match status" value="1"/>
</dbReference>
<dbReference type="Proteomes" id="UP000233762">
    <property type="component" value="Unassembled WGS sequence"/>
</dbReference>
<organism evidence="2 3">
    <name type="scientific">Bifidobacterium pseudolongum subsp. globosum</name>
    <dbReference type="NCBI Taxonomy" id="1690"/>
    <lineage>
        <taxon>Bacteria</taxon>
        <taxon>Bacillati</taxon>
        <taxon>Actinomycetota</taxon>
        <taxon>Actinomycetes</taxon>
        <taxon>Bifidobacteriales</taxon>
        <taxon>Bifidobacteriaceae</taxon>
        <taxon>Bifidobacterium</taxon>
    </lineage>
</organism>
<comment type="caution">
    <text evidence="2">The sequence shown here is derived from an EMBL/GenBank/DDBJ whole genome shotgun (WGS) entry which is preliminary data.</text>
</comment>
<gene>
    <name evidence="2" type="ORF">CQR50_0708</name>
</gene>
<evidence type="ECO:0000313" key="2">
    <source>
        <dbReference type="EMBL" id="PKV05453.1"/>
    </source>
</evidence>
<dbReference type="InterPro" id="IPR010982">
    <property type="entry name" value="Lambda_DNA-bd_dom_sf"/>
</dbReference>
<protein>
    <recommendedName>
        <fullName evidence="1">HTH cro/C1-type domain-containing protein</fullName>
    </recommendedName>
</protein>
<dbReference type="InterPro" id="IPR001387">
    <property type="entry name" value="Cro/C1-type_HTH"/>
</dbReference>
<dbReference type="AlphaFoldDB" id="A0A2N3R7X0"/>
<evidence type="ECO:0000313" key="3">
    <source>
        <dbReference type="Proteomes" id="UP000233762"/>
    </source>
</evidence>
<dbReference type="Gene3D" id="1.10.260.40">
    <property type="entry name" value="lambda repressor-like DNA-binding domains"/>
    <property type="match status" value="1"/>
</dbReference>
<reference evidence="2 3" key="1">
    <citation type="submission" date="2017-10" db="EMBL/GenBank/DDBJ databases">
        <title>Bifidobacterium genomics.</title>
        <authorList>
            <person name="Lugli G.A."/>
            <person name="Milani C."/>
            <person name="Mancabelli L."/>
        </authorList>
    </citation>
    <scope>NUCLEOTIDE SEQUENCE [LARGE SCALE GENOMIC DNA]</scope>
    <source>
        <strain evidence="2 3">1520B</strain>
    </source>
</reference>
<feature type="domain" description="HTH cro/C1-type" evidence="1">
    <location>
        <begin position="69"/>
        <end position="88"/>
    </location>
</feature>
<name>A0A2N3R7X0_9BIFI</name>
<dbReference type="CDD" id="cd00093">
    <property type="entry name" value="HTH_XRE"/>
    <property type="match status" value="1"/>
</dbReference>
<dbReference type="GO" id="GO:0003677">
    <property type="term" value="F:DNA binding"/>
    <property type="evidence" value="ECO:0007669"/>
    <property type="project" value="InterPro"/>
</dbReference>